<sequence>MTCALSACSTLPQAGFSFATRGEQNKDQHSQTARAPTKTQAQFSQGKVTLVAPAGHCIDTTMLRQDADGGFALLPRCNLLHGPSLFGRNRAAVITATIGPAQRAEAPSTTELAQTATGAKLLYYDDKGLLPLVRLQWPGHNAMGGSGASDQHWRGAFVVNNHLVVLALYAPDGSSLLGPAGAKLLTEMTRRSQNASLITAPQPVPLSTQDRQSPPLAQPPAAVSLRPKARSETARPPSDAAVALAQNAPAEKLSLGRRIRGLFHSSSTARLTTE</sequence>
<evidence type="ECO:0000313" key="2">
    <source>
        <dbReference type="EMBL" id="GAA6195061.1"/>
    </source>
</evidence>
<protein>
    <submittedName>
        <fullName evidence="2">Uncharacterized protein</fullName>
    </submittedName>
</protein>
<comment type="caution">
    <text evidence="2">The sequence shown here is derived from an EMBL/GenBank/DDBJ whole genome shotgun (WGS) entry which is preliminary data.</text>
</comment>
<feature type="region of interest" description="Disordered" evidence="1">
    <location>
        <begin position="197"/>
        <end position="239"/>
    </location>
</feature>
<evidence type="ECO:0000256" key="1">
    <source>
        <dbReference type="SAM" id="MobiDB-lite"/>
    </source>
</evidence>
<keyword evidence="3" id="KW-1185">Reference proteome</keyword>
<accession>A0ABQ0AGR1</accession>
<proteinExistence type="predicted"/>
<organism evidence="2 3">
    <name type="scientific">Pseudophaeobacter arcticus</name>
    <dbReference type="NCBI Taxonomy" id="385492"/>
    <lineage>
        <taxon>Bacteria</taxon>
        <taxon>Pseudomonadati</taxon>
        <taxon>Pseudomonadota</taxon>
        <taxon>Alphaproteobacteria</taxon>
        <taxon>Rhodobacterales</taxon>
        <taxon>Paracoccaceae</taxon>
        <taxon>Pseudophaeobacter</taxon>
    </lineage>
</organism>
<dbReference type="Proteomes" id="UP001441944">
    <property type="component" value="Unassembled WGS sequence"/>
</dbReference>
<evidence type="ECO:0000313" key="3">
    <source>
        <dbReference type="Proteomes" id="UP001441944"/>
    </source>
</evidence>
<gene>
    <name evidence="2" type="ORF">NBRC116598_05050</name>
</gene>
<name>A0ABQ0AGR1_9RHOB</name>
<reference evidence="2 3" key="1">
    <citation type="submission" date="2024-04" db="EMBL/GenBank/DDBJ databases">
        <title>Draft genome sequence of Pseudophaeobacter arcticus NBRC 116598.</title>
        <authorList>
            <person name="Miyakawa T."/>
            <person name="Kusuya Y."/>
            <person name="Miura T."/>
        </authorList>
    </citation>
    <scope>NUCLEOTIDE SEQUENCE [LARGE SCALE GENOMIC DNA]</scope>
    <source>
        <strain evidence="2 3">SU-CL00105</strain>
    </source>
</reference>
<feature type="compositionally biased region" description="Polar residues" evidence="1">
    <location>
        <begin position="197"/>
        <end position="212"/>
    </location>
</feature>
<dbReference type="RefSeq" id="WP_353396799.1">
    <property type="nucleotide sequence ID" value="NZ_BAABWU010000001.1"/>
</dbReference>
<dbReference type="EMBL" id="BAABWU010000001">
    <property type="protein sequence ID" value="GAA6195061.1"/>
    <property type="molecule type" value="Genomic_DNA"/>
</dbReference>